<protein>
    <submittedName>
        <fullName evidence="1">Uncharacterized protein</fullName>
    </submittedName>
</protein>
<name>A0A1G1WQD2_9BACT</name>
<gene>
    <name evidence="1" type="ORF">A3F35_02915</name>
</gene>
<comment type="caution">
    <text evidence="1">The sequence shown here is derived from an EMBL/GenBank/DDBJ whole genome shotgun (WGS) entry which is preliminary data.</text>
</comment>
<accession>A0A1G1WQD2</accession>
<dbReference type="Proteomes" id="UP000178068">
    <property type="component" value="Unassembled WGS sequence"/>
</dbReference>
<evidence type="ECO:0000313" key="2">
    <source>
        <dbReference type="Proteomes" id="UP000178068"/>
    </source>
</evidence>
<dbReference type="AlphaFoldDB" id="A0A1G1WQD2"/>
<proteinExistence type="predicted"/>
<organism evidence="1 2">
    <name type="scientific">Candidatus Woykebacteria bacterium RIFCSPHIGHO2_12_FULL_45_10</name>
    <dbReference type="NCBI Taxonomy" id="1802603"/>
    <lineage>
        <taxon>Bacteria</taxon>
        <taxon>Candidatus Woykeibacteriota</taxon>
    </lineage>
</organism>
<evidence type="ECO:0000313" key="1">
    <source>
        <dbReference type="EMBL" id="OGY29955.1"/>
    </source>
</evidence>
<dbReference type="EMBL" id="MHCZ01000017">
    <property type="protein sequence ID" value="OGY29955.1"/>
    <property type="molecule type" value="Genomic_DNA"/>
</dbReference>
<reference evidence="1 2" key="1">
    <citation type="journal article" date="2016" name="Nat. Commun.">
        <title>Thousands of microbial genomes shed light on interconnected biogeochemical processes in an aquifer system.</title>
        <authorList>
            <person name="Anantharaman K."/>
            <person name="Brown C.T."/>
            <person name="Hug L.A."/>
            <person name="Sharon I."/>
            <person name="Castelle C.J."/>
            <person name="Probst A.J."/>
            <person name="Thomas B.C."/>
            <person name="Singh A."/>
            <person name="Wilkins M.J."/>
            <person name="Karaoz U."/>
            <person name="Brodie E.L."/>
            <person name="Williams K.H."/>
            <person name="Hubbard S.S."/>
            <person name="Banfield J.F."/>
        </authorList>
    </citation>
    <scope>NUCLEOTIDE SEQUENCE [LARGE SCALE GENOMIC DNA]</scope>
</reference>
<sequence length="361" mass="38650">MADGNENRTIIAQLGVPSFAQYAVVANDTVNHLRFGAGTEVFGPVHNNGGVHFDGIAHGLVSSGLATYVDPDNGLTEPGVYTQQSDPNSVFLGGTAFPVPPVNFAGITSDLTNLRSLAQTGGKYVAVSGSGSQGWHIVLKQNDTYDLYRVTSVSNTCSGRNTDQILSQTTSGGGGMSLPFPNNGVIFVEDKLWIDGRIDSASLTVVAARIGATTSQEKSIIINNDLEYTNYDGTDKLGLIAQHDVSVGLVSEGAFSGSADNQDLRIDAAMIAQNGRVGRNYFARSCSSTYYQRNSVTIYGSIATNQRYGFTWICGSTWTIGDSCDSGYQSRTINYDPNIALNPPPYFPKIGTYAILDWREE</sequence>